<dbReference type="NCBIfam" id="NF047352">
    <property type="entry name" value="P_loop_sacsin"/>
    <property type="match status" value="1"/>
</dbReference>
<dbReference type="Gene3D" id="3.30.565.10">
    <property type="entry name" value="Histidine kinase-like ATPase, C-terminal domain"/>
    <property type="match status" value="1"/>
</dbReference>
<comment type="caution">
    <text evidence="2">The sequence shown here is derived from an EMBL/GenBank/DDBJ whole genome shotgun (WGS) entry which is preliminary data.</text>
</comment>
<dbReference type="PANTHER" id="PTHR32387">
    <property type="entry name" value="WU:FJ29H11"/>
    <property type="match status" value="1"/>
</dbReference>
<proteinExistence type="predicted"/>
<dbReference type="InterPro" id="IPR036890">
    <property type="entry name" value="HATPase_C_sf"/>
</dbReference>
<protein>
    <recommendedName>
        <fullName evidence="4">Protein NO VEIN C-terminal domain-containing protein</fullName>
    </recommendedName>
</protein>
<dbReference type="PANTHER" id="PTHR32387:SF0">
    <property type="entry name" value="PROTEIN NO VEIN"/>
    <property type="match status" value="1"/>
</dbReference>
<dbReference type="InterPro" id="IPR052957">
    <property type="entry name" value="Auxin_embryo_med"/>
</dbReference>
<evidence type="ECO:0000313" key="3">
    <source>
        <dbReference type="Proteomes" id="UP000293360"/>
    </source>
</evidence>
<keyword evidence="3" id="KW-1185">Reference proteome</keyword>
<dbReference type="OrthoDB" id="1262810at2759"/>
<reference evidence="2 3" key="1">
    <citation type="submission" date="2018-06" db="EMBL/GenBank/DDBJ databases">
        <title>Complete Genomes of Monosporascus.</title>
        <authorList>
            <person name="Robinson A.J."/>
            <person name="Natvig D.O."/>
        </authorList>
    </citation>
    <scope>NUCLEOTIDE SEQUENCE [LARGE SCALE GENOMIC DNA]</scope>
    <source>
        <strain evidence="2 3">CBS 110550</strain>
    </source>
</reference>
<name>A0A4Q4SY70_9PEZI</name>
<dbReference type="Proteomes" id="UP000293360">
    <property type="component" value="Unassembled WGS sequence"/>
</dbReference>
<organism evidence="2 3">
    <name type="scientific">Monosporascus ibericus</name>
    <dbReference type="NCBI Taxonomy" id="155417"/>
    <lineage>
        <taxon>Eukaryota</taxon>
        <taxon>Fungi</taxon>
        <taxon>Dikarya</taxon>
        <taxon>Ascomycota</taxon>
        <taxon>Pezizomycotina</taxon>
        <taxon>Sordariomycetes</taxon>
        <taxon>Xylariomycetidae</taxon>
        <taxon>Xylariales</taxon>
        <taxon>Xylariales incertae sedis</taxon>
        <taxon>Monosporascus</taxon>
    </lineage>
</organism>
<sequence>MSSITNAAARKAIARGLVQKIAKEHGYIREETYGKMDEETRREVENAQFMKDSMIGASIITLAKNLYSNDVRFIFELLQNADDNHFSKAATLGVLPYVTFRVYEDRIVVECNEDGFSEAHLRALCNVGKSSKTGAQGDIGEKGIGFKAVFKVAWKVHIQSGDYSFTFKHRKGDSGMGMISPEWQEPGEELAGPLTRMTLYLHGRDDPGYEEMQRRTIAAQLNELQHARLLFLKKLKRIEVHFHDENGVETASSIISPHNAGRPSRHMLENLDHKNGNIERAQRMYHLVETLARNIPPNENREYSAQEEASGAYSTAPVVLAFTNDDIPFIEPQEVFAFLPVRRVGFNPLIHSDFVTQANREDIVTTSSRNPHPLDGPAEAFVVAMRDLCQHPTLKYRWMSYEDEELDILKDFGLPYISQSELHDRVDYDLSRSTSRMRSPETDDDWHKWATRCLNLSFEQGWHNPISEVKEFKLIPLMDGQWVGASRSPAYFPTTERGLPIPGDLGLALIDPQAAGLKNRRQLFSSLGVKYAPVDDIRNRILQKYKTTELVELDLETSLTYLRFLYLTHEKNHESGTWSSELGLCDTDGAMHSTAHHFYMVNKKRYGLWGLVSGVQNYFGFDGVHFVNEGYSINPPPKPEQHSLTWKEWPKEFLGVQKYRRLVHTDHEELSKECRFIAQYLPGEFLGFLSHVWNAQGAAIECIPNLIEELKEFEVPCRREQAMHLSGTYLPLQTLVEKSDNFMRHSEAFPFLCLQENLHNAHMVAKWDFLTILGVKKDANLQFYLDILRYIQEDNLNASDLTDPARVLHLYAQLHEELDVSSDKSEQQTKRKHVQEVVENERRLLIPSCGDGDARWVSPSQCILDGPIEMQTKYPVLTRYKDRFSTYKGDLLKLEKFSRDTLSIPTCSWESIIEELKFLKGYACTESGRIHSLYQHLSRMKMDDNSIELVKNAFEVGALILAPSGEVTWCKPSQCLWSRPAPIRGRVNLSTEYNASFEEFFVNILGVRRLEASIVYSELLALSAEEATVTHVKDLMWILNSQLEIEPLDCSPQDLLRRPILPVRGVDGRVSLQPEDAGFAIVDRKRLGEIFHDDIPFLDFTIHEIRQLKPLLMWASLEDRYLSRLVRETSALESRGTFSISESKQDIRRKAHGIAVHFRSPRITGDGRELYNLFRNSQTFETAAISTMLSIVMQGMEVVSKEVDQGGLHIEDDAEGLRIYIPHDEDLRDTCFHSSLPRHLMAWIMGQAGTHNDAQLDPSAVAAVKSILPAKASSVKHILDNEGIIEVDIGNEDDVMEVPADIGNEDEVTEALTDNPFAPTTPSRPSAALRIRSCSPEPRTPDSRSLSDIEDGYLEGETPATEHTWDESHRSAAARRYSHSPRRYLSPSDFTTRAAEAQRRAASEYRALLSHVLSAARKCRLLEGTFDLSSLSDALEDDRTTVSRRFNERDLFGAGMASIERDKKVDAAGELFVFELLSSLNPTLRGFCRDNWKSTIRRYATTHPDFADTRDWEGSSTSDLEYKDENGTLTEALVRHGYLSSTWRRRLPQYYIEVETTPGPRDTPFCMSNAQYEKMRRLSTQASIYVIFRVYDLYSTRVGCQIYVDPLKLASEGRLVFTADRWTVKPRI</sequence>
<evidence type="ECO:0000256" key="1">
    <source>
        <dbReference type="SAM" id="MobiDB-lite"/>
    </source>
</evidence>
<dbReference type="SUPFAM" id="SSF55874">
    <property type="entry name" value="ATPase domain of HSP90 chaperone/DNA topoisomerase II/histidine kinase"/>
    <property type="match status" value="1"/>
</dbReference>
<accession>A0A4Q4SY70</accession>
<dbReference type="STRING" id="155417.A0A4Q4SY70"/>
<gene>
    <name evidence="2" type="ORF">DL764_009033</name>
</gene>
<feature type="region of interest" description="Disordered" evidence="1">
    <location>
        <begin position="1313"/>
        <end position="1378"/>
    </location>
</feature>
<evidence type="ECO:0000313" key="2">
    <source>
        <dbReference type="EMBL" id="RYO86238.1"/>
    </source>
</evidence>
<evidence type="ECO:0008006" key="4">
    <source>
        <dbReference type="Google" id="ProtNLM"/>
    </source>
</evidence>
<dbReference type="EMBL" id="QJNU01000788">
    <property type="protein sequence ID" value="RYO86238.1"/>
    <property type="molecule type" value="Genomic_DNA"/>
</dbReference>